<reference evidence="3 4" key="1">
    <citation type="submission" date="2019-02" db="EMBL/GenBank/DDBJ databases">
        <title>Planctomycetal bacteria perform biofilm scaping via a novel small molecule.</title>
        <authorList>
            <person name="Jeske O."/>
            <person name="Boedeker C."/>
            <person name="Wiegand S."/>
            <person name="Breitling P."/>
            <person name="Kallscheuer N."/>
            <person name="Jogler M."/>
            <person name="Rohde M."/>
            <person name="Petersen J."/>
            <person name="Medema M.H."/>
            <person name="Surup F."/>
            <person name="Jogler C."/>
        </authorList>
    </citation>
    <scope>NUCLEOTIDE SEQUENCE [LARGE SCALE GENOMIC DNA]</scope>
    <source>
        <strain evidence="3 4">Mal15</strain>
    </source>
</reference>
<keyword evidence="1" id="KW-0732">Signal</keyword>
<dbReference type="Proteomes" id="UP000321353">
    <property type="component" value="Chromosome"/>
</dbReference>
<evidence type="ECO:0000313" key="3">
    <source>
        <dbReference type="EMBL" id="QEF99931.1"/>
    </source>
</evidence>
<feature type="chain" id="PRO_5022984964" description="3-keto-alpha-glucoside-1,2-lyase/3-keto-2-hydroxy-glucal hydratase domain-containing protein" evidence="1">
    <location>
        <begin position="24"/>
        <end position="219"/>
    </location>
</feature>
<name>A0A5B9MFC0_9BACT</name>
<evidence type="ECO:0000313" key="4">
    <source>
        <dbReference type="Proteomes" id="UP000321353"/>
    </source>
</evidence>
<protein>
    <recommendedName>
        <fullName evidence="2">3-keto-alpha-glucoside-1,2-lyase/3-keto-2-hydroxy-glucal hydratase domain-containing protein</fullName>
    </recommendedName>
</protein>
<dbReference type="RefSeq" id="WP_147869253.1">
    <property type="nucleotide sequence ID" value="NZ_CP036264.1"/>
</dbReference>
<feature type="domain" description="3-keto-alpha-glucoside-1,2-lyase/3-keto-2-hydroxy-glucal hydratase" evidence="2">
    <location>
        <begin position="31"/>
        <end position="217"/>
    </location>
</feature>
<sequence precursor="true">MRVFVCSLAVALGCILSCHVATAESPESEDGFIKIFDGKTMEGWKLAEENTDAWHVEDGKLVCDGERCHAFYAGPLAPMKDFHFKAEVMTTPGSNAGIYFHTKYQPTGWPKFGYECQVNVSHGDPKKTSSLYAVENVSADDLAAAGIKDNQWYTQEIIVTGRRIQLIVNGKTMVDYTEPENKPAFDKNFERRLDEGTIALQAHDPKSVCYFRNLRVKPL</sequence>
<evidence type="ECO:0000259" key="2">
    <source>
        <dbReference type="Pfam" id="PF06439"/>
    </source>
</evidence>
<dbReference type="Pfam" id="PF06439">
    <property type="entry name" value="3keto-disac_hyd"/>
    <property type="match status" value="1"/>
</dbReference>
<accession>A0A5B9MFC0</accession>
<dbReference type="KEGG" id="smam:Mal15_39980"/>
<gene>
    <name evidence="3" type="ORF">Mal15_39980</name>
</gene>
<proteinExistence type="predicted"/>
<evidence type="ECO:0000256" key="1">
    <source>
        <dbReference type="SAM" id="SignalP"/>
    </source>
</evidence>
<dbReference type="GO" id="GO:0016787">
    <property type="term" value="F:hydrolase activity"/>
    <property type="evidence" value="ECO:0007669"/>
    <property type="project" value="InterPro"/>
</dbReference>
<feature type="signal peptide" evidence="1">
    <location>
        <begin position="1"/>
        <end position="23"/>
    </location>
</feature>
<keyword evidence="4" id="KW-1185">Reference proteome</keyword>
<dbReference type="EMBL" id="CP036264">
    <property type="protein sequence ID" value="QEF99931.1"/>
    <property type="molecule type" value="Genomic_DNA"/>
</dbReference>
<dbReference type="Gene3D" id="2.60.120.560">
    <property type="entry name" value="Exo-inulinase, domain 1"/>
    <property type="match status" value="1"/>
</dbReference>
<organism evidence="3 4">
    <name type="scientific">Stieleria maiorica</name>
    <dbReference type="NCBI Taxonomy" id="2795974"/>
    <lineage>
        <taxon>Bacteria</taxon>
        <taxon>Pseudomonadati</taxon>
        <taxon>Planctomycetota</taxon>
        <taxon>Planctomycetia</taxon>
        <taxon>Pirellulales</taxon>
        <taxon>Pirellulaceae</taxon>
        <taxon>Stieleria</taxon>
    </lineage>
</organism>
<dbReference type="InterPro" id="IPR010496">
    <property type="entry name" value="AL/BT2_dom"/>
</dbReference>
<dbReference type="AlphaFoldDB" id="A0A5B9MFC0"/>